<organism evidence="13 14">
    <name type="scientific">Sulfidibacter corallicola</name>
    <dbReference type="NCBI Taxonomy" id="2818388"/>
    <lineage>
        <taxon>Bacteria</taxon>
        <taxon>Pseudomonadati</taxon>
        <taxon>Acidobacteriota</taxon>
        <taxon>Holophagae</taxon>
        <taxon>Acanthopleuribacterales</taxon>
        <taxon>Acanthopleuribacteraceae</taxon>
        <taxon>Sulfidibacter</taxon>
    </lineage>
</organism>
<dbReference type="SUPFAM" id="SSF55073">
    <property type="entry name" value="Nucleotide cyclase"/>
    <property type="match status" value="1"/>
</dbReference>
<dbReference type="InterPro" id="IPR043128">
    <property type="entry name" value="Rev_trsase/Diguanyl_cyclase"/>
</dbReference>
<dbReference type="PROSITE" id="PS50109">
    <property type="entry name" value="HIS_KIN"/>
    <property type="match status" value="1"/>
</dbReference>
<dbReference type="Gene3D" id="3.40.50.2300">
    <property type="match status" value="1"/>
</dbReference>
<accession>A0A8A4TTC2</accession>
<dbReference type="CDD" id="cd17574">
    <property type="entry name" value="REC_OmpR"/>
    <property type="match status" value="1"/>
</dbReference>
<dbReference type="SMART" id="SM00387">
    <property type="entry name" value="HATPase_c"/>
    <property type="match status" value="1"/>
</dbReference>
<dbReference type="InterPro" id="IPR004358">
    <property type="entry name" value="Sig_transdc_His_kin-like_C"/>
</dbReference>
<dbReference type="InterPro" id="IPR029787">
    <property type="entry name" value="Nucleotide_cyclase"/>
</dbReference>
<evidence type="ECO:0000256" key="5">
    <source>
        <dbReference type="ARBA" id="ARBA00022777"/>
    </source>
</evidence>
<dbReference type="InterPro" id="IPR036097">
    <property type="entry name" value="HisK_dim/P_sf"/>
</dbReference>
<dbReference type="SMART" id="SM00448">
    <property type="entry name" value="REC"/>
    <property type="match status" value="1"/>
</dbReference>
<dbReference type="CDD" id="cd00082">
    <property type="entry name" value="HisKA"/>
    <property type="match status" value="1"/>
</dbReference>
<dbReference type="GO" id="GO:0000155">
    <property type="term" value="F:phosphorelay sensor kinase activity"/>
    <property type="evidence" value="ECO:0007669"/>
    <property type="project" value="InterPro"/>
</dbReference>
<dbReference type="Gene3D" id="1.10.287.130">
    <property type="match status" value="1"/>
</dbReference>
<evidence type="ECO:0000256" key="9">
    <source>
        <dbReference type="SAM" id="Phobius"/>
    </source>
</evidence>
<dbReference type="SUPFAM" id="SSF55874">
    <property type="entry name" value="ATPase domain of HSP90 chaperone/DNA topoisomerase II/histidine kinase"/>
    <property type="match status" value="1"/>
</dbReference>
<comment type="catalytic activity">
    <reaction evidence="1">
        <text>ATP + protein L-histidine = ADP + protein N-phospho-L-histidine.</text>
        <dbReference type="EC" id="2.7.13.3"/>
    </reaction>
</comment>
<dbReference type="PANTHER" id="PTHR43047">
    <property type="entry name" value="TWO-COMPONENT HISTIDINE PROTEIN KINASE"/>
    <property type="match status" value="1"/>
</dbReference>
<keyword evidence="5" id="KW-0418">Kinase</keyword>
<dbReference type="SMART" id="SM00028">
    <property type="entry name" value="TPR"/>
    <property type="match status" value="5"/>
</dbReference>
<feature type="domain" description="Histidine kinase" evidence="10">
    <location>
        <begin position="433"/>
        <end position="651"/>
    </location>
</feature>
<dbReference type="InterPro" id="IPR005467">
    <property type="entry name" value="His_kinase_dom"/>
</dbReference>
<evidence type="ECO:0000256" key="2">
    <source>
        <dbReference type="ARBA" id="ARBA00012438"/>
    </source>
</evidence>
<evidence type="ECO:0000256" key="3">
    <source>
        <dbReference type="ARBA" id="ARBA00022553"/>
    </source>
</evidence>
<dbReference type="CDD" id="cd16922">
    <property type="entry name" value="HATPase_EvgS-ArcB-TorS-like"/>
    <property type="match status" value="1"/>
</dbReference>
<evidence type="ECO:0000313" key="14">
    <source>
        <dbReference type="Proteomes" id="UP000663929"/>
    </source>
</evidence>
<dbReference type="InterPro" id="IPR011990">
    <property type="entry name" value="TPR-like_helical_dom_sf"/>
</dbReference>
<evidence type="ECO:0000256" key="8">
    <source>
        <dbReference type="SAM" id="Coils"/>
    </source>
</evidence>
<dbReference type="CDD" id="cd01949">
    <property type="entry name" value="GGDEF"/>
    <property type="match status" value="1"/>
</dbReference>
<name>A0A8A4TTC2_SULCO</name>
<evidence type="ECO:0000256" key="1">
    <source>
        <dbReference type="ARBA" id="ARBA00000085"/>
    </source>
</evidence>
<dbReference type="EC" id="2.7.13.3" evidence="2"/>
<evidence type="ECO:0000259" key="12">
    <source>
        <dbReference type="PROSITE" id="PS50887"/>
    </source>
</evidence>
<feature type="coiled-coil region" evidence="8">
    <location>
        <begin position="815"/>
        <end position="849"/>
    </location>
</feature>
<dbReference type="Gene3D" id="3.30.70.270">
    <property type="match status" value="1"/>
</dbReference>
<dbReference type="NCBIfam" id="TIGR00254">
    <property type="entry name" value="GGDEF"/>
    <property type="match status" value="1"/>
</dbReference>
<evidence type="ECO:0000256" key="4">
    <source>
        <dbReference type="ARBA" id="ARBA00022679"/>
    </source>
</evidence>
<keyword evidence="8" id="KW-0175">Coiled coil</keyword>
<proteinExistence type="predicted"/>
<dbReference type="Pfam" id="PF00990">
    <property type="entry name" value="GGDEF"/>
    <property type="match status" value="1"/>
</dbReference>
<feature type="modified residue" description="4-aspartylphosphate" evidence="6">
    <location>
        <position position="742"/>
    </location>
</feature>
<keyword evidence="4" id="KW-0808">Transferase</keyword>
<dbReference type="PROSITE" id="PS50110">
    <property type="entry name" value="RESPONSE_REGULATORY"/>
    <property type="match status" value="1"/>
</dbReference>
<dbReference type="SMART" id="SM00388">
    <property type="entry name" value="HisKA"/>
    <property type="match status" value="1"/>
</dbReference>
<feature type="transmembrane region" description="Helical" evidence="9">
    <location>
        <begin position="382"/>
        <end position="403"/>
    </location>
</feature>
<keyword evidence="3 6" id="KW-0597">Phosphoprotein</keyword>
<dbReference type="SUPFAM" id="SSF52172">
    <property type="entry name" value="CheY-like"/>
    <property type="match status" value="1"/>
</dbReference>
<dbReference type="InterPro" id="IPR003661">
    <property type="entry name" value="HisK_dim/P_dom"/>
</dbReference>
<keyword evidence="9" id="KW-0472">Membrane</keyword>
<protein>
    <recommendedName>
        <fullName evidence="2">histidine kinase</fullName>
        <ecNumber evidence="2">2.7.13.3</ecNumber>
    </recommendedName>
</protein>
<dbReference type="Pfam" id="PF13424">
    <property type="entry name" value="TPR_12"/>
    <property type="match status" value="2"/>
</dbReference>
<dbReference type="SMART" id="SM00267">
    <property type="entry name" value="GGDEF"/>
    <property type="match status" value="1"/>
</dbReference>
<dbReference type="InterPro" id="IPR019734">
    <property type="entry name" value="TPR_rpt"/>
</dbReference>
<dbReference type="AlphaFoldDB" id="A0A8A4TTC2"/>
<dbReference type="Pfam" id="PF00512">
    <property type="entry name" value="HisKA"/>
    <property type="match status" value="1"/>
</dbReference>
<dbReference type="Pfam" id="PF00072">
    <property type="entry name" value="Response_reg"/>
    <property type="match status" value="1"/>
</dbReference>
<feature type="repeat" description="TPR" evidence="7">
    <location>
        <begin position="184"/>
        <end position="217"/>
    </location>
</feature>
<evidence type="ECO:0000259" key="10">
    <source>
        <dbReference type="PROSITE" id="PS50109"/>
    </source>
</evidence>
<evidence type="ECO:0000256" key="6">
    <source>
        <dbReference type="PROSITE-ProRule" id="PRU00169"/>
    </source>
</evidence>
<dbReference type="KEGG" id="scor:J3U87_08015"/>
<dbReference type="PROSITE" id="PS50005">
    <property type="entry name" value="TPR"/>
    <property type="match status" value="2"/>
</dbReference>
<evidence type="ECO:0000256" key="7">
    <source>
        <dbReference type="PROSITE-ProRule" id="PRU00339"/>
    </source>
</evidence>
<dbReference type="Proteomes" id="UP000663929">
    <property type="component" value="Chromosome"/>
</dbReference>
<dbReference type="InterPro" id="IPR001789">
    <property type="entry name" value="Sig_transdc_resp-reg_receiver"/>
</dbReference>
<dbReference type="SUPFAM" id="SSF47384">
    <property type="entry name" value="Homodimeric domain of signal transducing histidine kinase"/>
    <property type="match status" value="1"/>
</dbReference>
<feature type="domain" description="GGDEF" evidence="12">
    <location>
        <begin position="891"/>
        <end position="1030"/>
    </location>
</feature>
<dbReference type="InterPro" id="IPR003594">
    <property type="entry name" value="HATPase_dom"/>
</dbReference>
<sequence length="1074" mass="121017">MPSRQAPTPEAKAAEKGSELEALLEEAGRLKDNDPEAAIALSKQVLGLLQKPAPGERDRKQLLFEARIVLSQAESNRGNYARALEQAIKAIGETRASGNRSGLARALRQAGVVHYLQYDNQKALEFYLESYRVQEDLDDPEEFGGLLNNLGLLHLNQGDLDKALRYLKEARALDGQVDAPLLMSKTYHNLGLVYGERGEKDLALASYQKSLDLAKSLGNRMGESILLNNIGLLHQKSGDLAEAEKAYHASLAIKREIGYRPGEAATLRYLGELQLANRQLDKAQSSIEQSLRMARQIDNPGLVKECSRILSQIYEEKGDYKAALTLRKRHEALTNKLLGEKTRADIERLQAEFERARHQKEIAELRSQNQLRQMETRRQRTFFLTLASFLALLVTILLLLYYWRAQKALLAQERLTVDKLKQLDRLKNDFLANTSHELRTPINGIVGLTESLLAGAAGPLDRGVAHNLSMVAYSGRRLANLINDILDFSQLRNKDLVLDRKAVDLHAITDLVLTLTRPLIDTKDLVLLNAISESTFFADADENRLQQILYNLIGNGIKFTDSGHVKVSARMKGNRIAIRVDDTGIGIPEEHRERVFHSFEQLDGNTNRGYGGTGLGLAVTKRLVRLHGGDIEVLPKEGPGATIEFTLPVWRGEIEELPLEAKTVVTAVHRILPDDQATETPIAKIGGKDRFRILIVDDEPVNRQVLLNHLSLHDYALAEAANGPSALRAFEEGKGYDLVLLDIMMPRMSGYQVCHKLRQTHSMAELPIIFLTARNQLTNLEAGFEAGANDYVIKPVSKNEILLRVRTQLLLLQTNRELEAQVRERTAQLKEKNEALQEMNRKLEHMSSTDPLTGMGNRRYLRNFLDKDVSQILRRYTQWEKEHDDSLPPKATLNFLLIDLDHFKKVNDTHGHDAGDRVLTQMKGLMKKAAREHDLLIRWGGEEFLIVGRETEPEGATLMAERMRKIVEDHAFDIGDGQTIKRTCSIGFVSFPFWPKYPRALTWEQTLRIVDSAMYAAKNTSRNAWVGIKCTDQDPPQPIDKLLPRLFERPDQLVTEGFLQVETSIPAGRTLTWH</sequence>
<gene>
    <name evidence="13" type="ORF">J3U87_08015</name>
</gene>
<dbReference type="PROSITE" id="PS50887">
    <property type="entry name" value="GGDEF"/>
    <property type="match status" value="1"/>
</dbReference>
<dbReference type="EMBL" id="CP071793">
    <property type="protein sequence ID" value="QTD52404.1"/>
    <property type="molecule type" value="Genomic_DNA"/>
</dbReference>
<dbReference type="PRINTS" id="PR00344">
    <property type="entry name" value="BCTRLSENSOR"/>
</dbReference>
<dbReference type="Gene3D" id="3.30.565.10">
    <property type="entry name" value="Histidine kinase-like ATPase, C-terminal domain"/>
    <property type="match status" value="1"/>
</dbReference>
<dbReference type="SUPFAM" id="SSF48452">
    <property type="entry name" value="TPR-like"/>
    <property type="match status" value="2"/>
</dbReference>
<keyword evidence="14" id="KW-1185">Reference proteome</keyword>
<feature type="domain" description="Response regulatory" evidence="11">
    <location>
        <begin position="692"/>
        <end position="809"/>
    </location>
</feature>
<evidence type="ECO:0000259" key="11">
    <source>
        <dbReference type="PROSITE" id="PS50110"/>
    </source>
</evidence>
<keyword evidence="9" id="KW-0812">Transmembrane</keyword>
<reference evidence="13" key="1">
    <citation type="submission" date="2021-03" db="EMBL/GenBank/DDBJ databases">
        <title>Acanthopleuribacteraceae sp. M133.</title>
        <authorList>
            <person name="Wang G."/>
        </authorList>
    </citation>
    <scope>NUCLEOTIDE SEQUENCE</scope>
    <source>
        <strain evidence="13">M133</strain>
    </source>
</reference>
<dbReference type="InterPro" id="IPR036890">
    <property type="entry name" value="HATPase_C_sf"/>
</dbReference>
<feature type="repeat" description="TPR" evidence="7">
    <location>
        <begin position="144"/>
        <end position="177"/>
    </location>
</feature>
<dbReference type="Gene3D" id="1.25.40.10">
    <property type="entry name" value="Tetratricopeptide repeat domain"/>
    <property type="match status" value="2"/>
</dbReference>
<dbReference type="Pfam" id="PF02518">
    <property type="entry name" value="HATPase_c"/>
    <property type="match status" value="1"/>
</dbReference>
<evidence type="ECO:0000313" key="13">
    <source>
        <dbReference type="EMBL" id="QTD52404.1"/>
    </source>
</evidence>
<dbReference type="RefSeq" id="WP_237382512.1">
    <property type="nucleotide sequence ID" value="NZ_CP071793.1"/>
</dbReference>
<feature type="coiled-coil region" evidence="8">
    <location>
        <begin position="339"/>
        <end position="368"/>
    </location>
</feature>
<keyword evidence="7" id="KW-0802">TPR repeat</keyword>
<keyword evidence="9" id="KW-1133">Transmembrane helix</keyword>
<dbReference type="InterPro" id="IPR000160">
    <property type="entry name" value="GGDEF_dom"/>
</dbReference>
<dbReference type="InterPro" id="IPR011006">
    <property type="entry name" value="CheY-like_superfamily"/>
</dbReference>
<dbReference type="FunFam" id="3.30.565.10:FF:000006">
    <property type="entry name" value="Sensor histidine kinase WalK"/>
    <property type="match status" value="1"/>
</dbReference>